<dbReference type="GO" id="GO:0016020">
    <property type="term" value="C:membrane"/>
    <property type="evidence" value="ECO:0007669"/>
    <property type="project" value="InterPro"/>
</dbReference>
<dbReference type="Proteomes" id="UP000440578">
    <property type="component" value="Unassembled WGS sequence"/>
</dbReference>
<evidence type="ECO:0000256" key="3">
    <source>
        <dbReference type="ARBA" id="ARBA00023246"/>
    </source>
</evidence>
<dbReference type="GO" id="GO:0051781">
    <property type="term" value="P:positive regulation of cell division"/>
    <property type="evidence" value="ECO:0007669"/>
    <property type="project" value="UniProtKB-KW"/>
</dbReference>
<dbReference type="GO" id="GO:0008083">
    <property type="term" value="F:growth factor activity"/>
    <property type="evidence" value="ECO:0007669"/>
    <property type="project" value="UniProtKB-KW"/>
</dbReference>
<dbReference type="GO" id="GO:0005615">
    <property type="term" value="C:extracellular space"/>
    <property type="evidence" value="ECO:0007669"/>
    <property type="project" value="TreeGrafter"/>
</dbReference>
<name>A0A6A4WVD9_AMPAM</name>
<gene>
    <name evidence="6" type="primary">TXVE</name>
    <name evidence="6" type="ORF">FJT64_018950</name>
</gene>
<organism evidence="6 7">
    <name type="scientific">Amphibalanus amphitrite</name>
    <name type="common">Striped barnacle</name>
    <name type="synonym">Balanus amphitrite</name>
    <dbReference type="NCBI Taxonomy" id="1232801"/>
    <lineage>
        <taxon>Eukaryota</taxon>
        <taxon>Metazoa</taxon>
        <taxon>Ecdysozoa</taxon>
        <taxon>Arthropoda</taxon>
        <taxon>Crustacea</taxon>
        <taxon>Multicrustacea</taxon>
        <taxon>Cirripedia</taxon>
        <taxon>Thoracica</taxon>
        <taxon>Thoracicalcarea</taxon>
        <taxon>Balanomorpha</taxon>
        <taxon>Balanoidea</taxon>
        <taxon>Balanidae</taxon>
        <taxon>Amphibalaninae</taxon>
        <taxon>Amphibalanus</taxon>
    </lineage>
</organism>
<feature type="domain" description="Platelet-derived growth factor (PDGF) family profile" evidence="5">
    <location>
        <begin position="1"/>
        <end position="95"/>
    </location>
</feature>
<proteinExistence type="inferred from homology"/>
<dbReference type="PROSITE" id="PS50278">
    <property type="entry name" value="PDGF_2"/>
    <property type="match status" value="1"/>
</dbReference>
<reference evidence="6 7" key="1">
    <citation type="submission" date="2019-07" db="EMBL/GenBank/DDBJ databases">
        <title>Draft genome assembly of a fouling barnacle, Amphibalanus amphitrite (Darwin, 1854): The first reference genome for Thecostraca.</title>
        <authorList>
            <person name="Kim W."/>
        </authorList>
    </citation>
    <scope>NUCLEOTIDE SEQUENCE [LARGE SCALE GENOMIC DNA]</scope>
    <source>
        <strain evidence="6">SNU_AA5</strain>
        <tissue evidence="6">Soma without cirri and trophi</tissue>
    </source>
</reference>
<comment type="caution">
    <text evidence="6">The sequence shown here is derived from an EMBL/GenBank/DDBJ whole genome shotgun (WGS) entry which is preliminary data.</text>
</comment>
<dbReference type="InterPro" id="IPR000072">
    <property type="entry name" value="PDGF/VEGF_dom"/>
</dbReference>
<dbReference type="PANTHER" id="PTHR11633">
    <property type="entry name" value="PLATELET-DERIVED GROWTH FACTOR"/>
    <property type="match status" value="1"/>
</dbReference>
<protein>
    <submittedName>
        <fullName evidence="6">Snake venom vascular endothelial growth factor toxin barietin</fullName>
    </submittedName>
</protein>
<comment type="similarity">
    <text evidence="1 4">Belongs to the PDGF/VEGF growth factor family.</text>
</comment>
<sequence length="158" mass="17683">MAVAAVCKPELTTVPIAEENKKSNTIYWPSCTRVERCGGCCSHELLSCKPTATKTIHVQVVSMGYQDGSSRMGYTDTIMVPLEIHTACECGCKLTANDCNQFQEYVESECRCKCVNKDDYVKCSQNSQKLWEPSTCQCKCKQQRECSTGHYFDLNTCS</sequence>
<evidence type="ECO:0000256" key="2">
    <source>
        <dbReference type="ARBA" id="ARBA00023030"/>
    </source>
</evidence>
<dbReference type="Gene3D" id="2.10.90.10">
    <property type="entry name" value="Cystine-knot cytokines"/>
    <property type="match status" value="1"/>
</dbReference>
<evidence type="ECO:0000313" key="7">
    <source>
        <dbReference type="Proteomes" id="UP000440578"/>
    </source>
</evidence>
<evidence type="ECO:0000313" key="6">
    <source>
        <dbReference type="EMBL" id="KAF0309973.1"/>
    </source>
</evidence>
<keyword evidence="3" id="KW-0497">Mitogen</keyword>
<dbReference type="PANTHER" id="PTHR11633:SF1">
    <property type="entry name" value="LD28763P"/>
    <property type="match status" value="1"/>
</dbReference>
<keyword evidence="2 4" id="KW-0339">Growth factor</keyword>
<dbReference type="AlphaFoldDB" id="A0A6A4WVD9"/>
<dbReference type="Pfam" id="PF00341">
    <property type="entry name" value="PDGF"/>
    <property type="match status" value="1"/>
</dbReference>
<evidence type="ECO:0000256" key="4">
    <source>
        <dbReference type="RuleBase" id="RU003818"/>
    </source>
</evidence>
<dbReference type="GO" id="GO:0070851">
    <property type="term" value="F:growth factor receptor binding"/>
    <property type="evidence" value="ECO:0007669"/>
    <property type="project" value="TreeGrafter"/>
</dbReference>
<dbReference type="OrthoDB" id="8878063at2759"/>
<evidence type="ECO:0000259" key="5">
    <source>
        <dbReference type="PROSITE" id="PS50278"/>
    </source>
</evidence>
<dbReference type="SMART" id="SM00141">
    <property type="entry name" value="PDGF"/>
    <property type="match status" value="1"/>
</dbReference>
<dbReference type="GO" id="GO:0008284">
    <property type="term" value="P:positive regulation of cell population proliferation"/>
    <property type="evidence" value="ECO:0007669"/>
    <property type="project" value="TreeGrafter"/>
</dbReference>
<evidence type="ECO:0000256" key="1">
    <source>
        <dbReference type="ARBA" id="ARBA00006686"/>
    </source>
</evidence>
<dbReference type="EMBL" id="VIIS01000356">
    <property type="protein sequence ID" value="KAF0309973.1"/>
    <property type="molecule type" value="Genomic_DNA"/>
</dbReference>
<accession>A0A6A4WVD9</accession>
<dbReference type="InterPro" id="IPR029034">
    <property type="entry name" value="Cystine-knot_cytokine"/>
</dbReference>
<keyword evidence="7" id="KW-1185">Reference proteome</keyword>
<dbReference type="SUPFAM" id="SSF57501">
    <property type="entry name" value="Cystine-knot cytokines"/>
    <property type="match status" value="1"/>
</dbReference>